<organism evidence="7 8">
    <name type="scientific">Coccomyxa viridis</name>
    <dbReference type="NCBI Taxonomy" id="1274662"/>
    <lineage>
        <taxon>Eukaryota</taxon>
        <taxon>Viridiplantae</taxon>
        <taxon>Chlorophyta</taxon>
        <taxon>core chlorophytes</taxon>
        <taxon>Trebouxiophyceae</taxon>
        <taxon>Trebouxiophyceae incertae sedis</taxon>
        <taxon>Coccomyxaceae</taxon>
        <taxon>Coccomyxa</taxon>
    </lineage>
</organism>
<dbReference type="CDD" id="cd11713">
    <property type="entry name" value="GINS_A_psf3"/>
    <property type="match status" value="1"/>
</dbReference>
<keyword evidence="3" id="KW-0235">DNA replication</keyword>
<dbReference type="Gene3D" id="1.20.58.2050">
    <property type="match status" value="1"/>
</dbReference>
<reference evidence="7 8" key="1">
    <citation type="submission" date="2023-10" db="EMBL/GenBank/DDBJ databases">
        <authorList>
            <person name="Maclean D."/>
            <person name="Macfadyen A."/>
        </authorList>
    </citation>
    <scope>NUCLEOTIDE SEQUENCE [LARGE SCALE GENOMIC DNA]</scope>
</reference>
<dbReference type="EMBL" id="CAUYUE010000004">
    <property type="protein sequence ID" value="CAK0770727.1"/>
    <property type="molecule type" value="Genomic_DNA"/>
</dbReference>
<comment type="subcellular location">
    <subcellularLocation>
        <location evidence="1">Nucleus</location>
    </subcellularLocation>
</comment>
<dbReference type="PANTHER" id="PTHR22768">
    <property type="entry name" value="DNA REPLICATION COMPLEX GINS PROTEIN PSF3"/>
    <property type="match status" value="1"/>
</dbReference>
<dbReference type="SUPFAM" id="SSF160059">
    <property type="entry name" value="PriA/YqbF domain"/>
    <property type="match status" value="1"/>
</dbReference>
<dbReference type="InterPro" id="IPR055221">
    <property type="entry name" value="PSF3_N"/>
</dbReference>
<dbReference type="InterPro" id="IPR038437">
    <property type="entry name" value="GINS_Psf3_sf"/>
</dbReference>
<feature type="domain" description="GINS subunit" evidence="5">
    <location>
        <begin position="74"/>
        <end position="172"/>
    </location>
</feature>
<dbReference type="InterPro" id="IPR036224">
    <property type="entry name" value="GINS_bundle-like_dom_sf"/>
</dbReference>
<gene>
    <name evidence="7" type="ORF">CVIRNUC_003796</name>
</gene>
<dbReference type="SUPFAM" id="SSF158573">
    <property type="entry name" value="GINS helical bundle-like"/>
    <property type="match status" value="1"/>
</dbReference>
<evidence type="ECO:0000256" key="3">
    <source>
        <dbReference type="ARBA" id="ARBA00022705"/>
    </source>
</evidence>
<dbReference type="CDD" id="cd21693">
    <property type="entry name" value="GINS_B_Psf3"/>
    <property type="match status" value="1"/>
</dbReference>
<keyword evidence="8" id="KW-1185">Reference proteome</keyword>
<comment type="similarity">
    <text evidence="2">Belongs to the GINS3/PSF3 family.</text>
</comment>
<dbReference type="InterPro" id="IPR021151">
    <property type="entry name" value="GINS_A"/>
</dbReference>
<evidence type="ECO:0000313" key="8">
    <source>
        <dbReference type="Proteomes" id="UP001314263"/>
    </source>
</evidence>
<dbReference type="AlphaFoldDB" id="A0AAV1I154"/>
<protein>
    <recommendedName>
        <fullName evidence="9">GINS subunit domain-containing protein</fullName>
    </recommendedName>
</protein>
<evidence type="ECO:0000259" key="5">
    <source>
        <dbReference type="Pfam" id="PF05916"/>
    </source>
</evidence>
<dbReference type="PANTHER" id="PTHR22768:SF0">
    <property type="entry name" value="DNA REPLICATION COMPLEX GINS PROTEIN PSF3"/>
    <property type="match status" value="1"/>
</dbReference>
<sequence>MADGAGDYFSIDAVLAEETAIPCAFQCGAQGIGRALDASSGLEDVKPGAAVDLPVWLLVELAKRDMIAVKQPKWYGERMRRKIQAGAGVENLRLRCPYFYDVALLLHSMERGLPLAEFAMQTFQARYKELLIKAHSNQTPQEMTRLESLLSSEEAALFEAGRISMSAFSRWRFGGRPLAQRGALKRRLDGGRVNTQG</sequence>
<feature type="domain" description="DNA replication complex GINS protein PSF3 N-terminal" evidence="6">
    <location>
        <begin position="9"/>
        <end position="62"/>
    </location>
</feature>
<dbReference type="GO" id="GO:1902975">
    <property type="term" value="P:mitotic DNA replication initiation"/>
    <property type="evidence" value="ECO:0007669"/>
    <property type="project" value="TreeGrafter"/>
</dbReference>
<evidence type="ECO:0000313" key="7">
    <source>
        <dbReference type="EMBL" id="CAK0770727.1"/>
    </source>
</evidence>
<proteinExistence type="inferred from homology"/>
<evidence type="ECO:0000259" key="6">
    <source>
        <dbReference type="Pfam" id="PF22466"/>
    </source>
</evidence>
<evidence type="ECO:0000256" key="4">
    <source>
        <dbReference type="ARBA" id="ARBA00023242"/>
    </source>
</evidence>
<evidence type="ECO:0000256" key="2">
    <source>
        <dbReference type="ARBA" id="ARBA00006343"/>
    </source>
</evidence>
<dbReference type="Pfam" id="PF05916">
    <property type="entry name" value="Sld5"/>
    <property type="match status" value="1"/>
</dbReference>
<dbReference type="InterPro" id="IPR010492">
    <property type="entry name" value="GINS_Psf3"/>
</dbReference>
<dbReference type="Pfam" id="PF22466">
    <property type="entry name" value="PSF3_N"/>
    <property type="match status" value="1"/>
</dbReference>
<comment type="caution">
    <text evidence="7">The sequence shown here is derived from an EMBL/GenBank/DDBJ whole genome shotgun (WGS) entry which is preliminary data.</text>
</comment>
<evidence type="ECO:0008006" key="9">
    <source>
        <dbReference type="Google" id="ProtNLM"/>
    </source>
</evidence>
<keyword evidence="4" id="KW-0539">Nucleus</keyword>
<evidence type="ECO:0000256" key="1">
    <source>
        <dbReference type="ARBA" id="ARBA00004123"/>
    </source>
</evidence>
<dbReference type="Proteomes" id="UP001314263">
    <property type="component" value="Unassembled WGS sequence"/>
</dbReference>
<accession>A0AAV1I154</accession>
<name>A0AAV1I154_9CHLO</name>
<dbReference type="GO" id="GO:0000811">
    <property type="term" value="C:GINS complex"/>
    <property type="evidence" value="ECO:0007669"/>
    <property type="project" value="TreeGrafter"/>
</dbReference>